<evidence type="ECO:0000256" key="2">
    <source>
        <dbReference type="ARBA" id="ARBA00005983"/>
    </source>
</evidence>
<sequence length="300" mass="30474">MNAAAGAVGGGYVLLVNAAAGSAQESAVDAAGEVLTGAGAEVEVRACERESDVDGVLDDLDGRTLVVCGGDGSLHVAVGRLHATDRRDIPVGLLPLGTGNDFARALGVPLEDPAAAARHLLAAVPRPMDLLVEDGGRACVNALHLGLGATAAARADALKSSLSGLAYPVGALLAGVTETSEPVEVVVDGRRLSDGPTLLVAVCNGTSFGGGARVAPDADPTDGLLDVVVVQATGPLERAAFGLALQRGTHLERDDVLLARGREVSVQGHDLRDDVDGELGEPSDARRTWRTHAGAWRYVG</sequence>
<dbReference type="Pfam" id="PF00781">
    <property type="entry name" value="DAGK_cat"/>
    <property type="match status" value="1"/>
</dbReference>
<dbReference type="GO" id="GO:0005524">
    <property type="term" value="F:ATP binding"/>
    <property type="evidence" value="ECO:0007669"/>
    <property type="project" value="UniProtKB-KW"/>
</dbReference>
<dbReference type="Gene3D" id="2.60.200.40">
    <property type="match status" value="1"/>
</dbReference>
<keyword evidence="7" id="KW-0594">Phospholipid biosynthesis</keyword>
<evidence type="ECO:0000256" key="5">
    <source>
        <dbReference type="ARBA" id="ARBA00022777"/>
    </source>
</evidence>
<keyword evidence="7" id="KW-0444">Lipid biosynthesis</keyword>
<dbReference type="InterPro" id="IPR016064">
    <property type="entry name" value="NAD/diacylglycerol_kinase_sf"/>
</dbReference>
<protein>
    <recommendedName>
        <fullName evidence="9">DAGKc domain-containing protein</fullName>
    </recommendedName>
</protein>
<dbReference type="InterPro" id="IPR017438">
    <property type="entry name" value="ATP-NAD_kinase_N"/>
</dbReference>
<organism evidence="10 11">
    <name type="scientific">Egicoccus halophilus</name>
    <dbReference type="NCBI Taxonomy" id="1670830"/>
    <lineage>
        <taxon>Bacteria</taxon>
        <taxon>Bacillati</taxon>
        <taxon>Actinomycetota</taxon>
        <taxon>Nitriliruptoria</taxon>
        <taxon>Egicoccales</taxon>
        <taxon>Egicoccaceae</taxon>
        <taxon>Egicoccus</taxon>
    </lineage>
</organism>
<feature type="domain" description="DAGKc" evidence="9">
    <location>
        <begin position="7"/>
        <end position="137"/>
    </location>
</feature>
<dbReference type="SUPFAM" id="SSF111331">
    <property type="entry name" value="NAD kinase/diacylglycerol kinase-like"/>
    <property type="match status" value="1"/>
</dbReference>
<dbReference type="PROSITE" id="PS50146">
    <property type="entry name" value="DAGK"/>
    <property type="match status" value="1"/>
</dbReference>
<evidence type="ECO:0000256" key="7">
    <source>
        <dbReference type="ARBA" id="ARBA00023209"/>
    </source>
</evidence>
<evidence type="ECO:0000259" key="9">
    <source>
        <dbReference type="PROSITE" id="PS50146"/>
    </source>
</evidence>
<name>A0A8J3AHP1_9ACTN</name>
<keyword evidence="11" id="KW-1185">Reference proteome</keyword>
<dbReference type="Proteomes" id="UP000650511">
    <property type="component" value="Unassembled WGS sequence"/>
</dbReference>
<comment type="caution">
    <text evidence="10">The sequence shown here is derived from an EMBL/GenBank/DDBJ whole genome shotgun (WGS) entry which is preliminary data.</text>
</comment>
<evidence type="ECO:0000256" key="3">
    <source>
        <dbReference type="ARBA" id="ARBA00022679"/>
    </source>
</evidence>
<gene>
    <name evidence="10" type="ORF">GCM10011354_31190</name>
</gene>
<keyword evidence="8" id="KW-1208">Phospholipid metabolism</keyword>
<keyword evidence="4" id="KW-0547">Nucleotide-binding</keyword>
<dbReference type="InterPro" id="IPR001206">
    <property type="entry name" value="Diacylglycerol_kinase_cat_dom"/>
</dbReference>
<keyword evidence="6" id="KW-0067">ATP-binding</keyword>
<evidence type="ECO:0000256" key="8">
    <source>
        <dbReference type="ARBA" id="ARBA00023264"/>
    </source>
</evidence>
<dbReference type="PANTHER" id="PTHR12358">
    <property type="entry name" value="SPHINGOSINE KINASE"/>
    <property type="match status" value="1"/>
</dbReference>
<dbReference type="GO" id="GO:0016301">
    <property type="term" value="F:kinase activity"/>
    <property type="evidence" value="ECO:0007669"/>
    <property type="project" value="UniProtKB-KW"/>
</dbReference>
<evidence type="ECO:0000313" key="11">
    <source>
        <dbReference type="Proteomes" id="UP000650511"/>
    </source>
</evidence>
<evidence type="ECO:0000256" key="1">
    <source>
        <dbReference type="ARBA" id="ARBA00001946"/>
    </source>
</evidence>
<dbReference type="PANTHER" id="PTHR12358:SF54">
    <property type="entry name" value="SPHINGOSINE KINASE RELATED PROTEIN"/>
    <property type="match status" value="1"/>
</dbReference>
<dbReference type="InterPro" id="IPR045540">
    <property type="entry name" value="YegS/DAGK_C"/>
</dbReference>
<keyword evidence="3" id="KW-0808">Transferase</keyword>
<comment type="similarity">
    <text evidence="2">Belongs to the diacylglycerol/lipid kinase family.</text>
</comment>
<dbReference type="Pfam" id="PF19279">
    <property type="entry name" value="YegS_C"/>
    <property type="match status" value="1"/>
</dbReference>
<dbReference type="OrthoDB" id="142078at2"/>
<evidence type="ECO:0000313" key="10">
    <source>
        <dbReference type="EMBL" id="GGI08859.1"/>
    </source>
</evidence>
<dbReference type="SMART" id="SM00046">
    <property type="entry name" value="DAGKc"/>
    <property type="match status" value="1"/>
</dbReference>
<proteinExistence type="inferred from homology"/>
<dbReference type="GO" id="GO:0008654">
    <property type="term" value="P:phospholipid biosynthetic process"/>
    <property type="evidence" value="ECO:0007669"/>
    <property type="project" value="UniProtKB-KW"/>
</dbReference>
<keyword evidence="7" id="KW-0443">Lipid metabolism</keyword>
<dbReference type="Gene3D" id="3.40.50.10330">
    <property type="entry name" value="Probable inorganic polyphosphate/atp-NAD kinase, domain 1"/>
    <property type="match status" value="1"/>
</dbReference>
<keyword evidence="5" id="KW-0418">Kinase</keyword>
<evidence type="ECO:0000256" key="6">
    <source>
        <dbReference type="ARBA" id="ARBA00022840"/>
    </source>
</evidence>
<dbReference type="AlphaFoldDB" id="A0A8J3AHP1"/>
<dbReference type="RefSeq" id="WP_130648771.1">
    <property type="nucleotide sequence ID" value="NZ_BMHA01000013.1"/>
</dbReference>
<comment type="cofactor">
    <cofactor evidence="1">
        <name>Mg(2+)</name>
        <dbReference type="ChEBI" id="CHEBI:18420"/>
    </cofactor>
</comment>
<evidence type="ECO:0000256" key="4">
    <source>
        <dbReference type="ARBA" id="ARBA00022741"/>
    </source>
</evidence>
<reference evidence="10" key="1">
    <citation type="journal article" date="2014" name="Int. J. Syst. Evol. Microbiol.">
        <title>Complete genome sequence of Corynebacterium casei LMG S-19264T (=DSM 44701T), isolated from a smear-ripened cheese.</title>
        <authorList>
            <consortium name="US DOE Joint Genome Institute (JGI-PGF)"/>
            <person name="Walter F."/>
            <person name="Albersmeier A."/>
            <person name="Kalinowski J."/>
            <person name="Ruckert C."/>
        </authorList>
    </citation>
    <scope>NUCLEOTIDE SEQUENCE</scope>
    <source>
        <strain evidence="10">CGMCC 1.14988</strain>
    </source>
</reference>
<dbReference type="EMBL" id="BMHA01000013">
    <property type="protein sequence ID" value="GGI08859.1"/>
    <property type="molecule type" value="Genomic_DNA"/>
</dbReference>
<reference evidence="10" key="2">
    <citation type="submission" date="2020-09" db="EMBL/GenBank/DDBJ databases">
        <authorList>
            <person name="Sun Q."/>
            <person name="Zhou Y."/>
        </authorList>
    </citation>
    <scope>NUCLEOTIDE SEQUENCE</scope>
    <source>
        <strain evidence="10">CGMCC 1.14988</strain>
    </source>
</reference>
<dbReference type="InterPro" id="IPR050187">
    <property type="entry name" value="Lipid_Phosphate_FormReg"/>
</dbReference>
<accession>A0A8J3AHP1</accession>